<accession>E3N2L9</accession>
<dbReference type="CTD" id="9806940"/>
<dbReference type="KEGG" id="crq:GCK72_003403"/>
<dbReference type="RefSeq" id="XP_003097310.2">
    <property type="nucleotide sequence ID" value="XM_003097262.2"/>
</dbReference>
<reference evidence="1" key="1">
    <citation type="submission" date="2007-07" db="EMBL/GenBank/DDBJ databases">
        <title>PCAP assembly of the Caenorhabditis remanei genome.</title>
        <authorList>
            <consortium name="The Caenorhabditis remanei Sequencing Consortium"/>
            <person name="Wilson R.K."/>
        </authorList>
    </citation>
    <scope>NUCLEOTIDE SEQUENCE [LARGE SCALE GENOMIC DNA]</scope>
    <source>
        <strain evidence="1">PB4641</strain>
    </source>
</reference>
<dbReference type="HOGENOM" id="CLU_085485_0_0_1"/>
<sequence length="197" mass="23378">MFFYMLLSPYLCVFGLYDVYYYNYLKLDNLGCSELQKSLVKWMINNFFVMLYFLNQFQPRHVFTHRNMLRQGSLGVALTSVWIPVVKDSAHLMIPLMLIHAFCLVIGPFHIIFHFFRGGFRQMNHVAHFMMSNLFAQWFGNRIFDRLAQKPSDPKTSLEFVYTECSMAMILFVATMLADYIDLLIEEARLEEEMERN</sequence>
<dbReference type="GeneID" id="9806940"/>
<protein>
    <submittedName>
        <fullName evidence="1">Uncharacterized protein</fullName>
    </submittedName>
</protein>
<dbReference type="EMBL" id="DS268514">
    <property type="protein sequence ID" value="EFO84234.1"/>
    <property type="molecule type" value="Genomic_DNA"/>
</dbReference>
<dbReference type="Proteomes" id="UP000008281">
    <property type="component" value="Unassembled WGS sequence"/>
</dbReference>
<evidence type="ECO:0000313" key="2">
    <source>
        <dbReference type="Proteomes" id="UP000008281"/>
    </source>
</evidence>
<evidence type="ECO:0000313" key="1">
    <source>
        <dbReference type="EMBL" id="EFO84234.1"/>
    </source>
</evidence>
<proteinExistence type="predicted"/>
<gene>
    <name evidence="1" type="ORF">CRE_15588</name>
</gene>
<organism evidence="2">
    <name type="scientific">Caenorhabditis remanei</name>
    <name type="common">Caenorhabditis vulgaris</name>
    <dbReference type="NCBI Taxonomy" id="31234"/>
    <lineage>
        <taxon>Eukaryota</taxon>
        <taxon>Metazoa</taxon>
        <taxon>Ecdysozoa</taxon>
        <taxon>Nematoda</taxon>
        <taxon>Chromadorea</taxon>
        <taxon>Rhabditida</taxon>
        <taxon>Rhabditina</taxon>
        <taxon>Rhabditomorpha</taxon>
        <taxon>Rhabditoidea</taxon>
        <taxon>Rhabditidae</taxon>
        <taxon>Peloderinae</taxon>
        <taxon>Caenorhabditis</taxon>
    </lineage>
</organism>
<name>E3N2L9_CAERE</name>
<keyword evidence="2" id="KW-1185">Reference proteome</keyword>
<dbReference type="AlphaFoldDB" id="E3N2L9"/>